<dbReference type="EMBL" id="SJJR01000002">
    <property type="protein sequence ID" value="TCB99987.1"/>
    <property type="molecule type" value="Genomic_DNA"/>
</dbReference>
<comment type="caution">
    <text evidence="1">The sequence shown here is derived from an EMBL/GenBank/DDBJ whole genome shotgun (WGS) entry which is preliminary data.</text>
</comment>
<dbReference type="OrthoDB" id="3389388at2"/>
<dbReference type="AlphaFoldDB" id="A0A4R0GSI6"/>
<dbReference type="Gene3D" id="2.50.20.20">
    <property type="match status" value="1"/>
</dbReference>
<evidence type="ECO:0000313" key="1">
    <source>
        <dbReference type="EMBL" id="TCB99987.1"/>
    </source>
</evidence>
<evidence type="ECO:0000313" key="2">
    <source>
        <dbReference type="Proteomes" id="UP000292274"/>
    </source>
</evidence>
<reference evidence="1 2" key="1">
    <citation type="submission" date="2019-02" db="EMBL/GenBank/DDBJ databases">
        <title>Jishengella sp. nov., isolated from a root of Zingiber montanum.</title>
        <authorList>
            <person name="Kuncharoen N."/>
            <person name="Kudo T."/>
            <person name="Masahiro Y."/>
            <person name="Ohkuma M."/>
            <person name="Tanasupawat S."/>
        </authorList>
    </citation>
    <scope>NUCLEOTIDE SEQUENCE [LARGE SCALE GENOMIC DNA]</scope>
    <source>
        <strain evidence="1 2">PLAI 1-1</strain>
    </source>
</reference>
<protein>
    <recommendedName>
        <fullName evidence="3">LppX_LprAFG lipoprotein</fullName>
    </recommendedName>
</protein>
<accession>A0A4R0GSI6</accession>
<sequence length="260" mass="26798">MSVIAATLLVPGVAACNSGTTDSPGASGSSAAGIPTDPKQALVASTKGLADGNYAFTITSEAINGSGSVHKPSNSAQMSMKVGDETFTMEFELIQIDADTWVKMDLGELLAGLPGMAEMKDKYQHIDAAKAGDARNLDMLKKGSDPADAAAMFQGLADVQETAPGTYSGKVDITAAKDSVAADEDVVKALGEQAKEIPFTAKVDAEGRLTELVISIPAAGEAKAQDIKIGYADYGAATAAQKPPADKVVEASEQTYEMFK</sequence>
<name>A0A4R0GSI6_9ACTN</name>
<dbReference type="Proteomes" id="UP000292274">
    <property type="component" value="Unassembled WGS sequence"/>
</dbReference>
<proteinExistence type="predicted"/>
<organism evidence="1 2">
    <name type="scientific">Micromonospora zingiberis</name>
    <dbReference type="NCBI Taxonomy" id="2053011"/>
    <lineage>
        <taxon>Bacteria</taxon>
        <taxon>Bacillati</taxon>
        <taxon>Actinomycetota</taxon>
        <taxon>Actinomycetes</taxon>
        <taxon>Micromonosporales</taxon>
        <taxon>Micromonosporaceae</taxon>
        <taxon>Micromonospora</taxon>
    </lineage>
</organism>
<keyword evidence="2" id="KW-1185">Reference proteome</keyword>
<gene>
    <name evidence="1" type="ORF">E0H26_04655</name>
</gene>
<evidence type="ECO:0008006" key="3">
    <source>
        <dbReference type="Google" id="ProtNLM"/>
    </source>
</evidence>